<organism evidence="7 8">
    <name type="scientific">Hydrococcus rivularis NIES-593</name>
    <dbReference type="NCBI Taxonomy" id="1921803"/>
    <lineage>
        <taxon>Bacteria</taxon>
        <taxon>Bacillati</taxon>
        <taxon>Cyanobacteriota</taxon>
        <taxon>Cyanophyceae</taxon>
        <taxon>Pleurocapsales</taxon>
        <taxon>Hydrococcaceae</taxon>
        <taxon>Hydrococcus</taxon>
    </lineage>
</organism>
<dbReference type="Pfam" id="PF01594">
    <property type="entry name" value="AI-2E_transport"/>
    <property type="match status" value="1"/>
</dbReference>
<feature type="transmembrane region" description="Helical" evidence="6">
    <location>
        <begin position="20"/>
        <end position="43"/>
    </location>
</feature>
<dbReference type="Proteomes" id="UP000186868">
    <property type="component" value="Unassembled WGS sequence"/>
</dbReference>
<evidence type="ECO:0000256" key="4">
    <source>
        <dbReference type="ARBA" id="ARBA00022989"/>
    </source>
</evidence>
<dbReference type="EMBL" id="MRCB01000008">
    <property type="protein sequence ID" value="OKH23799.1"/>
    <property type="molecule type" value="Genomic_DNA"/>
</dbReference>
<reference evidence="7 8" key="1">
    <citation type="submission" date="2016-11" db="EMBL/GenBank/DDBJ databases">
        <title>Draft Genome Sequences of Nine Cyanobacterial Strains from Diverse Habitats.</title>
        <authorList>
            <person name="Zhu T."/>
            <person name="Hou S."/>
            <person name="Lu X."/>
            <person name="Hess W.R."/>
        </authorList>
    </citation>
    <scope>NUCLEOTIDE SEQUENCE [LARGE SCALE GENOMIC DNA]</scope>
    <source>
        <strain evidence="7 8">NIES-593</strain>
    </source>
</reference>
<feature type="transmembrane region" description="Helical" evidence="6">
    <location>
        <begin position="203"/>
        <end position="231"/>
    </location>
</feature>
<sequence length="347" mass="38992">MHFRQWLGLLVLVLSLYILWQIRQIVLLFFAAVVLATVLNRVVRQMQRYRIQRGIAIAITVVVLLAAIVGFFVAIAPRIIEQLQQLVNLLPKVSNQLEIWSDWLQSTISGPMLERFQGFENLSQQLQTWIGRMIGNFFVLINNSLAAVVSLLLFLVLTVMLLTNPSQYRRIFILAFPAFYRRRVDEILQECETSLVGWIKGTLIAMLVIGVVSFIGLSILGVPLPLINAALAGLLEFIPNVGPTLSVIPPALLALLDSPWKAGAVILLYIAIQQFESLVLVPIIMKQEVDLLPVFTILAVVVFASLFGFLGLFLAIPLLIVLQIWIKEVLVEDVLNKWYLDNNGKSR</sequence>
<protein>
    <submittedName>
        <fullName evidence="7">AI-2E family transporter</fullName>
    </submittedName>
</protein>
<dbReference type="InterPro" id="IPR002549">
    <property type="entry name" value="AI-2E-like"/>
</dbReference>
<feature type="transmembrane region" description="Helical" evidence="6">
    <location>
        <begin position="263"/>
        <end position="285"/>
    </location>
</feature>
<dbReference type="GO" id="GO:0016020">
    <property type="term" value="C:membrane"/>
    <property type="evidence" value="ECO:0007669"/>
    <property type="project" value="UniProtKB-SubCell"/>
</dbReference>
<keyword evidence="8" id="KW-1185">Reference proteome</keyword>
<keyword evidence="4 6" id="KW-1133">Transmembrane helix</keyword>
<dbReference type="OrthoDB" id="506451at2"/>
<gene>
    <name evidence="7" type="ORF">NIES593_09075</name>
</gene>
<name>A0A1U7HJQ5_9CYAN</name>
<accession>A0A1U7HJQ5</accession>
<feature type="transmembrane region" description="Helical" evidence="6">
    <location>
        <begin position="137"/>
        <end position="162"/>
    </location>
</feature>
<feature type="transmembrane region" description="Helical" evidence="6">
    <location>
        <begin position="55"/>
        <end position="80"/>
    </location>
</feature>
<feature type="transmembrane region" description="Helical" evidence="6">
    <location>
        <begin position="237"/>
        <end position="256"/>
    </location>
</feature>
<keyword evidence="3 6" id="KW-0812">Transmembrane</keyword>
<dbReference type="AlphaFoldDB" id="A0A1U7HJQ5"/>
<evidence type="ECO:0000256" key="1">
    <source>
        <dbReference type="ARBA" id="ARBA00004141"/>
    </source>
</evidence>
<evidence type="ECO:0000256" key="3">
    <source>
        <dbReference type="ARBA" id="ARBA00022692"/>
    </source>
</evidence>
<comment type="caution">
    <text evidence="7">The sequence shown here is derived from an EMBL/GenBank/DDBJ whole genome shotgun (WGS) entry which is preliminary data.</text>
</comment>
<evidence type="ECO:0000256" key="5">
    <source>
        <dbReference type="ARBA" id="ARBA00023136"/>
    </source>
</evidence>
<evidence type="ECO:0000256" key="6">
    <source>
        <dbReference type="SAM" id="Phobius"/>
    </source>
</evidence>
<evidence type="ECO:0000256" key="2">
    <source>
        <dbReference type="ARBA" id="ARBA00009773"/>
    </source>
</evidence>
<keyword evidence="5 6" id="KW-0472">Membrane</keyword>
<dbReference type="PANTHER" id="PTHR21716">
    <property type="entry name" value="TRANSMEMBRANE PROTEIN"/>
    <property type="match status" value="1"/>
</dbReference>
<dbReference type="STRING" id="1921803.NIES593_09075"/>
<proteinExistence type="inferred from homology"/>
<evidence type="ECO:0000313" key="8">
    <source>
        <dbReference type="Proteomes" id="UP000186868"/>
    </source>
</evidence>
<dbReference type="PANTHER" id="PTHR21716:SF62">
    <property type="entry name" value="TRANSPORT PROTEIN YDBI-RELATED"/>
    <property type="match status" value="1"/>
</dbReference>
<dbReference type="RefSeq" id="WP_073599271.1">
    <property type="nucleotide sequence ID" value="NZ_MRCB01000008.1"/>
</dbReference>
<comment type="similarity">
    <text evidence="2">Belongs to the autoinducer-2 exporter (AI-2E) (TC 2.A.86) family.</text>
</comment>
<evidence type="ECO:0000313" key="7">
    <source>
        <dbReference type="EMBL" id="OKH23799.1"/>
    </source>
</evidence>
<comment type="subcellular location">
    <subcellularLocation>
        <location evidence="1">Membrane</location>
        <topology evidence="1">Multi-pass membrane protein</topology>
    </subcellularLocation>
</comment>
<dbReference type="GO" id="GO:0055085">
    <property type="term" value="P:transmembrane transport"/>
    <property type="evidence" value="ECO:0007669"/>
    <property type="project" value="TreeGrafter"/>
</dbReference>
<feature type="transmembrane region" description="Helical" evidence="6">
    <location>
        <begin position="291"/>
        <end position="322"/>
    </location>
</feature>